<evidence type="ECO:0000313" key="3">
    <source>
        <dbReference type="Proteomes" id="UP000016568"/>
    </source>
</evidence>
<dbReference type="EMBL" id="BASZ01000007">
    <property type="protein sequence ID" value="GAD50125.1"/>
    <property type="molecule type" value="Genomic_DNA"/>
</dbReference>
<dbReference type="OrthoDB" id="7210118at2"/>
<dbReference type="eggNOG" id="COG1545">
    <property type="taxonomic scope" value="Bacteria"/>
</dbReference>
<keyword evidence="3" id="KW-1185">Reference proteome</keyword>
<feature type="domain" description="ChsH2 C-terminal OB-fold" evidence="1">
    <location>
        <begin position="45"/>
        <end position="104"/>
    </location>
</feature>
<name>U2YMW0_9SPHN</name>
<proteinExistence type="predicted"/>
<dbReference type="PANTHER" id="PTHR34075:SF5">
    <property type="entry name" value="BLR3430 PROTEIN"/>
    <property type="match status" value="1"/>
</dbReference>
<accession>U2YMW0</accession>
<dbReference type="InterPro" id="IPR012340">
    <property type="entry name" value="NA-bd_OB-fold"/>
</dbReference>
<evidence type="ECO:0000259" key="1">
    <source>
        <dbReference type="Pfam" id="PF01796"/>
    </source>
</evidence>
<dbReference type="InterPro" id="IPR002878">
    <property type="entry name" value="ChsH2_C"/>
</dbReference>
<protein>
    <recommendedName>
        <fullName evidence="1">ChsH2 C-terminal OB-fold domain-containing protein</fullName>
    </recommendedName>
</protein>
<dbReference type="RefSeq" id="WP_021690943.1">
    <property type="nucleotide sequence ID" value="NZ_BASZ01000007.1"/>
</dbReference>
<evidence type="ECO:0000313" key="2">
    <source>
        <dbReference type="EMBL" id="GAD50125.1"/>
    </source>
</evidence>
<dbReference type="Pfam" id="PF01796">
    <property type="entry name" value="OB_ChsH2_C"/>
    <property type="match status" value="1"/>
</dbReference>
<dbReference type="PANTHER" id="PTHR34075">
    <property type="entry name" value="BLR3430 PROTEIN"/>
    <property type="match status" value="1"/>
</dbReference>
<dbReference type="KEGG" id="ntd:EGO55_06140"/>
<reference evidence="2 3" key="1">
    <citation type="submission" date="2013-09" db="EMBL/GenBank/DDBJ databases">
        <title>Whole genome shotgun sequence of Novosphingobium tardaugens NBRC 16725.</title>
        <authorList>
            <person name="Isaki S."/>
            <person name="Hosoyama A."/>
            <person name="Tsuchikane K."/>
            <person name="Katsumata H."/>
            <person name="Ando Y."/>
            <person name="Yamazaki S."/>
            <person name="Fujita N."/>
        </authorList>
    </citation>
    <scope>NUCLEOTIDE SEQUENCE [LARGE SCALE GENOMIC DNA]</scope>
    <source>
        <strain evidence="2 3">NBRC 16725</strain>
    </source>
</reference>
<organism evidence="2 3">
    <name type="scientific">Caenibius tardaugens NBRC 16725</name>
    <dbReference type="NCBI Taxonomy" id="1219035"/>
    <lineage>
        <taxon>Bacteria</taxon>
        <taxon>Pseudomonadati</taxon>
        <taxon>Pseudomonadota</taxon>
        <taxon>Alphaproteobacteria</taxon>
        <taxon>Sphingomonadales</taxon>
        <taxon>Erythrobacteraceae</taxon>
        <taxon>Caenibius</taxon>
    </lineage>
</organism>
<gene>
    <name evidence="2" type="ORF">NT2_07_01250</name>
</gene>
<sequence>MTSPEAHWRAMLAQGQLVLQRTRDGRAIFPPRVAAPGSGDDALEWFASTGTGSVYSFSWVQQRPPKAPYNVALIDLDDGVRVMSRVENVTPDTLHIGLQVEAVIDQSGEAPLLLFRPVGA</sequence>
<comment type="caution">
    <text evidence="2">The sequence shown here is derived from an EMBL/GenBank/DDBJ whole genome shotgun (WGS) entry which is preliminary data.</text>
</comment>
<dbReference type="AlphaFoldDB" id="U2YMW0"/>
<dbReference type="SUPFAM" id="SSF50249">
    <property type="entry name" value="Nucleic acid-binding proteins"/>
    <property type="match status" value="1"/>
</dbReference>
<dbReference type="Proteomes" id="UP000016568">
    <property type="component" value="Unassembled WGS sequence"/>
</dbReference>
<dbReference type="InterPro" id="IPR052513">
    <property type="entry name" value="Thioester_dehydratase-like"/>
</dbReference>